<dbReference type="AlphaFoldDB" id="A0A1F5S552"/>
<dbReference type="PIRSF" id="PIRSF003097">
    <property type="entry name" value="FtsX"/>
    <property type="match status" value="1"/>
</dbReference>
<dbReference type="InterPro" id="IPR003838">
    <property type="entry name" value="ABC3_permease_C"/>
</dbReference>
<feature type="domain" description="ABC3 transporter permease C-terminal" evidence="11">
    <location>
        <begin position="183"/>
        <end position="290"/>
    </location>
</feature>
<dbReference type="STRING" id="1797985.A2Y83_02210"/>
<keyword evidence="8 10" id="KW-0472">Membrane</keyword>
<dbReference type="Pfam" id="PF18075">
    <property type="entry name" value="FtsX_ECD"/>
    <property type="match status" value="1"/>
</dbReference>
<evidence type="ECO:0000259" key="11">
    <source>
        <dbReference type="Pfam" id="PF02687"/>
    </source>
</evidence>
<feature type="transmembrane region" description="Helical" evidence="10">
    <location>
        <begin position="180"/>
        <end position="205"/>
    </location>
</feature>
<dbReference type="PANTHER" id="PTHR47755">
    <property type="entry name" value="CELL DIVISION PROTEIN FTSX"/>
    <property type="match status" value="1"/>
</dbReference>
<dbReference type="Proteomes" id="UP000178323">
    <property type="component" value="Unassembled WGS sequence"/>
</dbReference>
<evidence type="ECO:0000256" key="10">
    <source>
        <dbReference type="SAM" id="Phobius"/>
    </source>
</evidence>
<evidence type="ECO:0000256" key="6">
    <source>
        <dbReference type="ARBA" id="ARBA00022692"/>
    </source>
</evidence>
<dbReference type="InterPro" id="IPR040690">
    <property type="entry name" value="FtsX_ECD"/>
</dbReference>
<dbReference type="InterPro" id="IPR004513">
    <property type="entry name" value="FtsX"/>
</dbReference>
<dbReference type="Pfam" id="PF02687">
    <property type="entry name" value="FtsX"/>
    <property type="match status" value="1"/>
</dbReference>
<feature type="transmembrane region" description="Helical" evidence="10">
    <location>
        <begin position="226"/>
        <end position="251"/>
    </location>
</feature>
<gene>
    <name evidence="13" type="ORF">A2Y83_02210</name>
</gene>
<name>A0A1F5S552_9BACT</name>
<evidence type="ECO:0000256" key="1">
    <source>
        <dbReference type="ARBA" id="ARBA00004651"/>
    </source>
</evidence>
<dbReference type="PANTHER" id="PTHR47755:SF1">
    <property type="entry name" value="CELL DIVISION PROTEIN FTSX"/>
    <property type="match status" value="1"/>
</dbReference>
<evidence type="ECO:0000256" key="8">
    <source>
        <dbReference type="ARBA" id="ARBA00023136"/>
    </source>
</evidence>
<keyword evidence="7 10" id="KW-1133">Transmembrane helix</keyword>
<dbReference type="EMBL" id="MFFS01000050">
    <property type="protein sequence ID" value="OGF21824.1"/>
    <property type="molecule type" value="Genomic_DNA"/>
</dbReference>
<keyword evidence="4" id="KW-1003">Cell membrane</keyword>
<feature type="transmembrane region" description="Helical" evidence="10">
    <location>
        <begin position="20"/>
        <end position="43"/>
    </location>
</feature>
<keyword evidence="6 10" id="KW-0812">Transmembrane</keyword>
<keyword evidence="5" id="KW-0132">Cell division</keyword>
<feature type="domain" description="FtsX extracellular" evidence="12">
    <location>
        <begin position="59"/>
        <end position="142"/>
    </location>
</feature>
<evidence type="ECO:0000256" key="3">
    <source>
        <dbReference type="ARBA" id="ARBA00021907"/>
    </source>
</evidence>
<proteinExistence type="inferred from homology"/>
<evidence type="ECO:0000256" key="2">
    <source>
        <dbReference type="ARBA" id="ARBA00007379"/>
    </source>
</evidence>
<evidence type="ECO:0000256" key="4">
    <source>
        <dbReference type="ARBA" id="ARBA00022475"/>
    </source>
</evidence>
<feature type="transmembrane region" description="Helical" evidence="10">
    <location>
        <begin position="271"/>
        <end position="293"/>
    </location>
</feature>
<evidence type="ECO:0000313" key="13">
    <source>
        <dbReference type="EMBL" id="OGF21824.1"/>
    </source>
</evidence>
<evidence type="ECO:0000313" key="14">
    <source>
        <dbReference type="Proteomes" id="UP000178323"/>
    </source>
</evidence>
<comment type="similarity">
    <text evidence="2">Belongs to the ABC-4 integral membrane protein family. FtsX subfamily.</text>
</comment>
<dbReference type="Gene3D" id="3.30.70.3040">
    <property type="match status" value="1"/>
</dbReference>
<dbReference type="GO" id="GO:0005886">
    <property type="term" value="C:plasma membrane"/>
    <property type="evidence" value="ECO:0007669"/>
    <property type="project" value="UniProtKB-SubCell"/>
</dbReference>
<comment type="subcellular location">
    <subcellularLocation>
        <location evidence="1">Cell membrane</location>
        <topology evidence="1">Multi-pass membrane protein</topology>
    </subcellularLocation>
</comment>
<dbReference type="GO" id="GO:0051301">
    <property type="term" value="P:cell division"/>
    <property type="evidence" value="ECO:0007669"/>
    <property type="project" value="UniProtKB-KW"/>
</dbReference>
<organism evidence="13 14">
    <name type="scientific">Candidatus Falkowbacteria bacterium RBG_13_39_14</name>
    <dbReference type="NCBI Taxonomy" id="1797985"/>
    <lineage>
        <taxon>Bacteria</taxon>
        <taxon>Candidatus Falkowiibacteriota</taxon>
    </lineage>
</organism>
<evidence type="ECO:0000256" key="7">
    <source>
        <dbReference type="ARBA" id="ARBA00022989"/>
    </source>
</evidence>
<accession>A0A1F5S552</accession>
<keyword evidence="9" id="KW-0131">Cell cycle</keyword>
<evidence type="ECO:0000256" key="5">
    <source>
        <dbReference type="ARBA" id="ARBA00022618"/>
    </source>
</evidence>
<evidence type="ECO:0000256" key="9">
    <source>
        <dbReference type="ARBA" id="ARBA00023306"/>
    </source>
</evidence>
<comment type="caution">
    <text evidence="13">The sequence shown here is derived from an EMBL/GenBank/DDBJ whole genome shotgun (WGS) entry which is preliminary data.</text>
</comment>
<feature type="non-terminal residue" evidence="13">
    <location>
        <position position="300"/>
    </location>
</feature>
<evidence type="ECO:0000259" key="12">
    <source>
        <dbReference type="Pfam" id="PF18075"/>
    </source>
</evidence>
<reference evidence="13 14" key="1">
    <citation type="journal article" date="2016" name="Nat. Commun.">
        <title>Thousands of microbial genomes shed light on interconnected biogeochemical processes in an aquifer system.</title>
        <authorList>
            <person name="Anantharaman K."/>
            <person name="Brown C.T."/>
            <person name="Hug L.A."/>
            <person name="Sharon I."/>
            <person name="Castelle C.J."/>
            <person name="Probst A.J."/>
            <person name="Thomas B.C."/>
            <person name="Singh A."/>
            <person name="Wilkins M.J."/>
            <person name="Karaoz U."/>
            <person name="Brodie E.L."/>
            <person name="Williams K.H."/>
            <person name="Hubbard S.S."/>
            <person name="Banfield J.F."/>
        </authorList>
    </citation>
    <scope>NUCLEOTIDE SEQUENCE [LARGE SCALE GENOMIC DNA]</scope>
</reference>
<sequence length="300" mass="34133">MLISIYRVIKFAFQNFWRNIWLSLVTVAILTLTFLTISFLVFFNVVAKQSISVIEEKIDISVYFKHDMPREEITQTQFKLLSLPWTKNIKYISREQALENFKIKHFDNNKLIDILKELDDNPLGATLVITAKDMDGYNNIIDVFGSEELKGKIQNTETDFNNYRRAIDRVSFITAKVKQIGVAASIILALIAILIVFYTIKIAIYTHKDEIAIMKLVGAGNSFVKLPFLIESILYAILACILSVIILYPLIKIVNPHIEFFVGADFNLIEYFRGNILIIMGWQLLGAIALNLISSTAALG</sequence>
<protein>
    <recommendedName>
        <fullName evidence="3">Cell division protein FtsX</fullName>
    </recommendedName>
</protein>